<evidence type="ECO:0000313" key="1">
    <source>
        <dbReference type="EMBL" id="EDL97641.1"/>
    </source>
</evidence>
<sequence>MLDQTQMVHTCVCTAKSECLDGKRGVWGKREGMSFVDAMQQFGHWNCKTRKKIAISKRKQL</sequence>
<gene>
    <name evidence="1" type="ORF">rCG_42933</name>
</gene>
<accession>A6JZZ4</accession>
<proteinExistence type="predicted"/>
<dbReference type="InterPro" id="IPR029000">
    <property type="entry name" value="Cyclophilin-like_dom_sf"/>
</dbReference>
<dbReference type="EMBL" id="CH474009">
    <property type="protein sequence ID" value="EDL97641.1"/>
    <property type="molecule type" value="Genomic_DNA"/>
</dbReference>
<evidence type="ECO:0000313" key="2">
    <source>
        <dbReference type="Proteomes" id="UP000234681"/>
    </source>
</evidence>
<dbReference type="SUPFAM" id="SSF50891">
    <property type="entry name" value="Cyclophilin-like"/>
    <property type="match status" value="1"/>
</dbReference>
<dbReference type="AlphaFoldDB" id="A6JZZ4"/>
<name>A6JZZ4_RAT</name>
<protein>
    <submittedName>
        <fullName evidence="1">RCG42933</fullName>
    </submittedName>
</protein>
<reference evidence="1 2" key="1">
    <citation type="submission" date="2005-09" db="EMBL/GenBank/DDBJ databases">
        <authorList>
            <person name="Mural R.J."/>
            <person name="Li P.W."/>
            <person name="Adams M.D."/>
            <person name="Amanatides P.G."/>
            <person name="Baden-Tillson H."/>
            <person name="Barnstead M."/>
            <person name="Chin S.H."/>
            <person name="Dew I."/>
            <person name="Evans C.A."/>
            <person name="Ferriera S."/>
            <person name="Flanigan M."/>
            <person name="Fosler C."/>
            <person name="Glodek A."/>
            <person name="Gu Z."/>
            <person name="Holt R.A."/>
            <person name="Jennings D."/>
            <person name="Kraft C.L."/>
            <person name="Lu F."/>
            <person name="Nguyen T."/>
            <person name="Nusskern D.R."/>
            <person name="Pfannkoch C.M."/>
            <person name="Sitter C."/>
            <person name="Sutton G.G."/>
            <person name="Venter J.C."/>
            <person name="Wang Z."/>
            <person name="Woodage T."/>
            <person name="Zheng X.H."/>
            <person name="Zhong F."/>
        </authorList>
    </citation>
    <scope>NUCLEOTIDE SEQUENCE [LARGE SCALE GENOMIC DNA]</scope>
    <source>
        <strain>BN</strain>
        <strain evidence="2">Sprague-Dawley</strain>
    </source>
</reference>
<organism evidence="1 2">
    <name type="scientific">Rattus norvegicus</name>
    <name type="common">Rat</name>
    <dbReference type="NCBI Taxonomy" id="10116"/>
    <lineage>
        <taxon>Eukaryota</taxon>
        <taxon>Metazoa</taxon>
        <taxon>Chordata</taxon>
        <taxon>Craniata</taxon>
        <taxon>Vertebrata</taxon>
        <taxon>Euteleostomi</taxon>
        <taxon>Mammalia</taxon>
        <taxon>Eutheria</taxon>
        <taxon>Euarchontoglires</taxon>
        <taxon>Glires</taxon>
        <taxon>Rodentia</taxon>
        <taxon>Myomorpha</taxon>
        <taxon>Muroidea</taxon>
        <taxon>Muridae</taxon>
        <taxon>Murinae</taxon>
        <taxon>Rattus</taxon>
    </lineage>
</organism>
<dbReference type="Proteomes" id="UP000234681">
    <property type="component" value="Chromosome X"/>
</dbReference>